<dbReference type="SUPFAM" id="SSF51735">
    <property type="entry name" value="NAD(P)-binding Rossmann-fold domains"/>
    <property type="match status" value="1"/>
</dbReference>
<reference evidence="6 7" key="1">
    <citation type="submission" date="2019-03" db="EMBL/GenBank/DDBJ databases">
        <title>Roseomonas sp. a novel Roseomonas species isolated from Sea whip Gorgonian.</title>
        <authorList>
            <person name="Li F."/>
            <person name="Pan X."/>
            <person name="Huang S."/>
            <person name="Li Z."/>
            <person name="Meng B."/>
        </authorList>
    </citation>
    <scope>NUCLEOTIDE SEQUENCE [LARGE SCALE GENOMIC DNA]</scope>
    <source>
        <strain evidence="6 7">M0104</strain>
    </source>
</reference>
<dbReference type="InterPro" id="IPR006115">
    <property type="entry name" value="6PGDH_NADP-bd"/>
</dbReference>
<evidence type="ECO:0000259" key="4">
    <source>
        <dbReference type="Pfam" id="PF03446"/>
    </source>
</evidence>
<dbReference type="InterPro" id="IPR013328">
    <property type="entry name" value="6PGD_dom2"/>
</dbReference>
<keyword evidence="1" id="KW-0560">Oxidoreductase</keyword>
<proteinExistence type="predicted"/>
<gene>
    <name evidence="6" type="ORF">E0493_18435</name>
</gene>
<dbReference type="Proteomes" id="UP000460715">
    <property type="component" value="Unassembled WGS sequence"/>
</dbReference>
<name>A0A845BPJ6_9PROT</name>
<sequence>MAGVKATCKTSYTVVSFRQATAPLRGTTTAGGGVHGMAEDRRRIGFVGLGGMGGGLVRNLLRKGRQVTVADRRADVVAQHVALGAGTAPSLAALAAEADILALCVNTAEDVEALSLGPDGLLAAMAPGSILLDHTTTNPEAVRRMSEAAAARGVAYAEAPMTRTPVHAEQGCVNVLFGGEAALLDSLRPVFALYAENVFHIGPTGHAIRLKLIHNYIAFANVAAWAEGFALAAKDGLDLGRAVEIISAAGGRSGMLDLYGLKTLARDFAPGISIGLARKDVKYYARWLESAGLPGFMADTIHQTYAMAETLGFAEENCAAVIKAYEHFTGVEARLPANNKAG</sequence>
<keyword evidence="7" id="KW-1185">Reference proteome</keyword>
<dbReference type="GO" id="GO:0051287">
    <property type="term" value="F:NAD binding"/>
    <property type="evidence" value="ECO:0007669"/>
    <property type="project" value="InterPro"/>
</dbReference>
<dbReference type="InterPro" id="IPR008927">
    <property type="entry name" value="6-PGluconate_DH-like_C_sf"/>
</dbReference>
<organism evidence="6 7">
    <name type="scientific">Teichococcus coralli</name>
    <dbReference type="NCBI Taxonomy" id="2545983"/>
    <lineage>
        <taxon>Bacteria</taxon>
        <taxon>Pseudomonadati</taxon>
        <taxon>Pseudomonadota</taxon>
        <taxon>Alphaproteobacteria</taxon>
        <taxon>Acetobacterales</taxon>
        <taxon>Roseomonadaceae</taxon>
        <taxon>Roseomonas</taxon>
    </lineage>
</organism>
<evidence type="ECO:0000256" key="3">
    <source>
        <dbReference type="PIRSR" id="PIRSR000103-1"/>
    </source>
</evidence>
<dbReference type="Gene3D" id="1.10.1040.10">
    <property type="entry name" value="N-(1-d-carboxylethyl)-l-norvaline Dehydrogenase, domain 2"/>
    <property type="match status" value="1"/>
</dbReference>
<feature type="domain" description="6-phosphogluconate dehydrogenase NADP-binding" evidence="4">
    <location>
        <begin position="43"/>
        <end position="202"/>
    </location>
</feature>
<dbReference type="PANTHER" id="PTHR43060:SF15">
    <property type="entry name" value="3-HYDROXYISOBUTYRATE DEHYDROGENASE-LIKE 1, MITOCHONDRIAL-RELATED"/>
    <property type="match status" value="1"/>
</dbReference>
<evidence type="ECO:0000313" key="7">
    <source>
        <dbReference type="Proteomes" id="UP000460715"/>
    </source>
</evidence>
<dbReference type="InterPro" id="IPR029154">
    <property type="entry name" value="HIBADH-like_NADP-bd"/>
</dbReference>
<dbReference type="SUPFAM" id="SSF48179">
    <property type="entry name" value="6-phosphogluconate dehydrogenase C-terminal domain-like"/>
    <property type="match status" value="1"/>
</dbReference>
<dbReference type="Gene3D" id="3.40.50.720">
    <property type="entry name" value="NAD(P)-binding Rossmann-like Domain"/>
    <property type="match status" value="1"/>
</dbReference>
<dbReference type="Pfam" id="PF03446">
    <property type="entry name" value="NAD_binding_2"/>
    <property type="match status" value="1"/>
</dbReference>
<dbReference type="InterPro" id="IPR015815">
    <property type="entry name" value="HIBADH-related"/>
</dbReference>
<dbReference type="PANTHER" id="PTHR43060">
    <property type="entry name" value="3-HYDROXYISOBUTYRATE DEHYDROGENASE-LIKE 1, MITOCHONDRIAL-RELATED"/>
    <property type="match status" value="1"/>
</dbReference>
<evidence type="ECO:0000256" key="2">
    <source>
        <dbReference type="ARBA" id="ARBA00023027"/>
    </source>
</evidence>
<protein>
    <submittedName>
        <fullName evidence="6">NAD(P)-dependent oxidoreductase</fullName>
    </submittedName>
</protein>
<dbReference type="GO" id="GO:0050661">
    <property type="term" value="F:NADP binding"/>
    <property type="evidence" value="ECO:0007669"/>
    <property type="project" value="InterPro"/>
</dbReference>
<keyword evidence="2" id="KW-0520">NAD</keyword>
<dbReference type="PIRSF" id="PIRSF000103">
    <property type="entry name" value="HIBADH"/>
    <property type="match status" value="1"/>
</dbReference>
<evidence type="ECO:0000256" key="1">
    <source>
        <dbReference type="ARBA" id="ARBA00023002"/>
    </source>
</evidence>
<accession>A0A845BPJ6</accession>
<evidence type="ECO:0000259" key="5">
    <source>
        <dbReference type="Pfam" id="PF14833"/>
    </source>
</evidence>
<dbReference type="AlphaFoldDB" id="A0A845BPJ6"/>
<dbReference type="InterPro" id="IPR036291">
    <property type="entry name" value="NAD(P)-bd_dom_sf"/>
</dbReference>
<comment type="caution">
    <text evidence="6">The sequence shown here is derived from an EMBL/GenBank/DDBJ whole genome shotgun (WGS) entry which is preliminary data.</text>
</comment>
<feature type="domain" description="3-hydroxyisobutyrate dehydrogenase-like NAD-binding" evidence="5">
    <location>
        <begin position="207"/>
        <end position="325"/>
    </location>
</feature>
<feature type="active site" evidence="3">
    <location>
        <position position="211"/>
    </location>
</feature>
<dbReference type="GO" id="GO:0016491">
    <property type="term" value="F:oxidoreductase activity"/>
    <property type="evidence" value="ECO:0007669"/>
    <property type="project" value="UniProtKB-KW"/>
</dbReference>
<dbReference type="Pfam" id="PF14833">
    <property type="entry name" value="NAD_binding_11"/>
    <property type="match status" value="1"/>
</dbReference>
<dbReference type="EMBL" id="SNVJ01000020">
    <property type="protein sequence ID" value="MXP65329.1"/>
    <property type="molecule type" value="Genomic_DNA"/>
</dbReference>
<evidence type="ECO:0000313" key="6">
    <source>
        <dbReference type="EMBL" id="MXP65329.1"/>
    </source>
</evidence>